<protein>
    <submittedName>
        <fullName evidence="1">Uncharacterized protein</fullName>
    </submittedName>
</protein>
<sequence length="66" mass="7295">SPMWYLNNSEASEESLTMPLIGGLHDKESPRISRLQSAALITSCDVPSRGTWYWKNCLSGLKISPA</sequence>
<organism evidence="1">
    <name type="scientific">marine metagenome</name>
    <dbReference type="NCBI Taxonomy" id="408172"/>
    <lineage>
        <taxon>unclassified sequences</taxon>
        <taxon>metagenomes</taxon>
        <taxon>ecological metagenomes</taxon>
    </lineage>
</organism>
<feature type="non-terminal residue" evidence="1">
    <location>
        <position position="1"/>
    </location>
</feature>
<reference evidence="1" key="1">
    <citation type="submission" date="2018-05" db="EMBL/GenBank/DDBJ databases">
        <authorList>
            <person name="Lanie J.A."/>
            <person name="Ng W.-L."/>
            <person name="Kazmierczak K.M."/>
            <person name="Andrzejewski T.M."/>
            <person name="Davidsen T.M."/>
            <person name="Wayne K.J."/>
            <person name="Tettelin H."/>
            <person name="Glass J.I."/>
            <person name="Rusch D."/>
            <person name="Podicherti R."/>
            <person name="Tsui H.-C.T."/>
            <person name="Winkler M.E."/>
        </authorList>
    </citation>
    <scope>NUCLEOTIDE SEQUENCE</scope>
</reference>
<gene>
    <name evidence="1" type="ORF">METZ01_LOCUS324028</name>
</gene>
<dbReference type="AlphaFoldDB" id="A0A382PCP6"/>
<proteinExistence type="predicted"/>
<accession>A0A382PCP6</accession>
<evidence type="ECO:0000313" key="1">
    <source>
        <dbReference type="EMBL" id="SVC71174.1"/>
    </source>
</evidence>
<feature type="non-terminal residue" evidence="1">
    <location>
        <position position="66"/>
    </location>
</feature>
<dbReference type="EMBL" id="UINC01106478">
    <property type="protein sequence ID" value="SVC71174.1"/>
    <property type="molecule type" value="Genomic_DNA"/>
</dbReference>
<name>A0A382PCP6_9ZZZZ</name>